<organism evidence="1 2">
    <name type="scientific">Xenopus laevis</name>
    <name type="common">African clawed frog</name>
    <dbReference type="NCBI Taxonomy" id="8355"/>
    <lineage>
        <taxon>Eukaryota</taxon>
        <taxon>Metazoa</taxon>
        <taxon>Chordata</taxon>
        <taxon>Craniata</taxon>
        <taxon>Vertebrata</taxon>
        <taxon>Euteleostomi</taxon>
        <taxon>Amphibia</taxon>
        <taxon>Batrachia</taxon>
        <taxon>Anura</taxon>
        <taxon>Pipoidea</taxon>
        <taxon>Pipidae</taxon>
        <taxon>Xenopodinae</taxon>
        <taxon>Xenopus</taxon>
        <taxon>Xenopus</taxon>
    </lineage>
</organism>
<dbReference type="EMBL" id="CM004471">
    <property type="protein sequence ID" value="OCT86582.1"/>
    <property type="molecule type" value="Genomic_DNA"/>
</dbReference>
<accession>A0A974HQC3</accession>
<dbReference type="Proteomes" id="UP000694892">
    <property type="component" value="Chromosome 3S"/>
</dbReference>
<reference evidence="2" key="1">
    <citation type="journal article" date="2016" name="Nature">
        <title>Genome evolution in the allotetraploid frog Xenopus laevis.</title>
        <authorList>
            <person name="Session A.M."/>
            <person name="Uno Y."/>
            <person name="Kwon T."/>
            <person name="Chapman J.A."/>
            <person name="Toyoda A."/>
            <person name="Takahashi S."/>
            <person name="Fukui A."/>
            <person name="Hikosaka A."/>
            <person name="Suzuki A."/>
            <person name="Kondo M."/>
            <person name="van Heeringen S.J."/>
            <person name="Quigley I."/>
            <person name="Heinz S."/>
            <person name="Ogino H."/>
            <person name="Ochi H."/>
            <person name="Hellsten U."/>
            <person name="Lyons J.B."/>
            <person name="Simakov O."/>
            <person name="Putnam N."/>
            <person name="Stites J."/>
            <person name="Kuroki Y."/>
            <person name="Tanaka T."/>
            <person name="Michiue T."/>
            <person name="Watanabe M."/>
            <person name="Bogdanovic O."/>
            <person name="Lister R."/>
            <person name="Georgiou G."/>
            <person name="Paranjpe S.S."/>
            <person name="van Kruijsbergen I."/>
            <person name="Shu S."/>
            <person name="Carlson J."/>
            <person name="Kinoshita T."/>
            <person name="Ohta Y."/>
            <person name="Mawaribuchi S."/>
            <person name="Jenkins J."/>
            <person name="Grimwood J."/>
            <person name="Schmutz J."/>
            <person name="Mitros T."/>
            <person name="Mozaffari S.V."/>
            <person name="Suzuki Y."/>
            <person name="Haramoto Y."/>
            <person name="Yamamoto T.S."/>
            <person name="Takagi C."/>
            <person name="Heald R."/>
            <person name="Miller K."/>
            <person name="Haudenschild C."/>
            <person name="Kitzman J."/>
            <person name="Nakayama T."/>
            <person name="Izutsu Y."/>
            <person name="Robert J."/>
            <person name="Fortriede J."/>
            <person name="Burns K."/>
            <person name="Lotay V."/>
            <person name="Karimi K."/>
            <person name="Yasuoka Y."/>
            <person name="Dichmann D.S."/>
            <person name="Flajnik M.F."/>
            <person name="Houston D.W."/>
            <person name="Shendure J."/>
            <person name="DuPasquier L."/>
            <person name="Vize P.D."/>
            <person name="Zorn A.M."/>
            <person name="Ito M."/>
            <person name="Marcotte E.M."/>
            <person name="Wallingford J.B."/>
            <person name="Ito Y."/>
            <person name="Asashima M."/>
            <person name="Ueno N."/>
            <person name="Matsuda Y."/>
            <person name="Veenstra G.J."/>
            <person name="Fujiyama A."/>
            <person name="Harland R.M."/>
            <person name="Taira M."/>
            <person name="Rokhsar D.S."/>
        </authorList>
    </citation>
    <scope>NUCLEOTIDE SEQUENCE [LARGE SCALE GENOMIC DNA]</scope>
    <source>
        <strain evidence="2">J</strain>
    </source>
</reference>
<protein>
    <submittedName>
        <fullName evidence="1">Uncharacterized protein</fullName>
    </submittedName>
</protein>
<gene>
    <name evidence="1" type="ORF">XELAEV_18020267mg</name>
</gene>
<proteinExistence type="predicted"/>
<name>A0A974HQC3_XENLA</name>
<evidence type="ECO:0000313" key="1">
    <source>
        <dbReference type="EMBL" id="OCT86582.1"/>
    </source>
</evidence>
<evidence type="ECO:0000313" key="2">
    <source>
        <dbReference type="Proteomes" id="UP000694892"/>
    </source>
</evidence>
<dbReference type="AlphaFoldDB" id="A0A974HQC3"/>
<sequence length="90" mass="10680">MAYSLAENTLLHYIKHECSYTEIWRKLLAHRLFPSNKAYEFVGQGYSTFVLHVAGRPYCIVNVFISLQEQELPYCIFEMLQHLVFHRPQT</sequence>